<dbReference type="AlphaFoldDB" id="A0AAP0KMM9"/>
<protein>
    <submittedName>
        <fullName evidence="1">Uncharacterized protein</fullName>
    </submittedName>
</protein>
<dbReference type="EMBL" id="JBBNAE010000001">
    <property type="protein sequence ID" value="KAK9155266.1"/>
    <property type="molecule type" value="Genomic_DNA"/>
</dbReference>
<evidence type="ECO:0000313" key="2">
    <source>
        <dbReference type="Proteomes" id="UP001417504"/>
    </source>
</evidence>
<dbReference type="Proteomes" id="UP001417504">
    <property type="component" value="Unassembled WGS sequence"/>
</dbReference>
<evidence type="ECO:0000313" key="1">
    <source>
        <dbReference type="EMBL" id="KAK9155266.1"/>
    </source>
</evidence>
<sequence>MAELKNMVHTSITRMESKVGSMVKDILKELEVATRSNICQNYSLLDIRMGKLEQLFNSQGSKLQRDVSQMLLQFSRGNEARCETVATDAMVNLNEGPDGNAG</sequence>
<keyword evidence="2" id="KW-1185">Reference proteome</keyword>
<reference evidence="1 2" key="1">
    <citation type="submission" date="2024-01" db="EMBL/GenBank/DDBJ databases">
        <title>Genome assemblies of Stephania.</title>
        <authorList>
            <person name="Yang L."/>
        </authorList>
    </citation>
    <scope>NUCLEOTIDE SEQUENCE [LARGE SCALE GENOMIC DNA]</scope>
    <source>
        <strain evidence="1">QJT</strain>
        <tissue evidence="1">Leaf</tissue>
    </source>
</reference>
<name>A0AAP0KMM9_9MAGN</name>
<proteinExistence type="predicted"/>
<comment type="caution">
    <text evidence="1">The sequence shown here is derived from an EMBL/GenBank/DDBJ whole genome shotgun (WGS) entry which is preliminary data.</text>
</comment>
<gene>
    <name evidence="1" type="ORF">Sjap_002746</name>
</gene>
<organism evidence="1 2">
    <name type="scientific">Stephania japonica</name>
    <dbReference type="NCBI Taxonomy" id="461633"/>
    <lineage>
        <taxon>Eukaryota</taxon>
        <taxon>Viridiplantae</taxon>
        <taxon>Streptophyta</taxon>
        <taxon>Embryophyta</taxon>
        <taxon>Tracheophyta</taxon>
        <taxon>Spermatophyta</taxon>
        <taxon>Magnoliopsida</taxon>
        <taxon>Ranunculales</taxon>
        <taxon>Menispermaceae</taxon>
        <taxon>Menispermoideae</taxon>
        <taxon>Cissampelideae</taxon>
        <taxon>Stephania</taxon>
    </lineage>
</organism>
<accession>A0AAP0KMM9</accession>